<dbReference type="RefSeq" id="WP_096358366.1">
    <property type="nucleotide sequence ID" value="NZ_AP014946.1"/>
</dbReference>
<dbReference type="Pfam" id="PF08808">
    <property type="entry name" value="RES"/>
    <property type="match status" value="1"/>
</dbReference>
<name>A0A0S3Q0K7_9BRAD</name>
<dbReference type="AlphaFoldDB" id="A0A0S3Q0K7"/>
<dbReference type="SMART" id="SM00953">
    <property type="entry name" value="RES"/>
    <property type="match status" value="1"/>
</dbReference>
<protein>
    <submittedName>
        <fullName evidence="2">RES domain protein</fullName>
    </submittedName>
</protein>
<sequence length="225" mass="24489">MTTLPFPVTRIAFERTVRLVSSARLRDPVLLKLVDQASLTDLAEIESATSGRLLTQHRTMPGLLASGFPHANFVNAAFAYFRPRDLNRFNGTDQGAWYAALSVETCQAEVEYHLTRELTRVGEYNATVEYAEMFASFAGEFVDLRGVVPKPECLDPDTAIGYPAGNALAAITRAAHHNGIVYPSVRHTSGTCLVALWPSAVQSVAQGQVLRAVWSGAPKPNWTAA</sequence>
<keyword evidence="3" id="KW-1185">Reference proteome</keyword>
<evidence type="ECO:0000313" key="2">
    <source>
        <dbReference type="EMBL" id="BAT61704.1"/>
    </source>
</evidence>
<dbReference type="Proteomes" id="UP000236884">
    <property type="component" value="Chromosome"/>
</dbReference>
<proteinExistence type="predicted"/>
<evidence type="ECO:0000259" key="1">
    <source>
        <dbReference type="SMART" id="SM00953"/>
    </source>
</evidence>
<organism evidence="2 3">
    <name type="scientific">Variibacter gotjawalensis</name>
    <dbReference type="NCBI Taxonomy" id="1333996"/>
    <lineage>
        <taxon>Bacteria</taxon>
        <taxon>Pseudomonadati</taxon>
        <taxon>Pseudomonadota</taxon>
        <taxon>Alphaproteobacteria</taxon>
        <taxon>Hyphomicrobiales</taxon>
        <taxon>Nitrobacteraceae</taxon>
        <taxon>Variibacter</taxon>
    </lineage>
</organism>
<dbReference type="KEGG" id="vgo:GJW-30_1_04264"/>
<dbReference type="EMBL" id="AP014946">
    <property type="protein sequence ID" value="BAT61704.1"/>
    <property type="molecule type" value="Genomic_DNA"/>
</dbReference>
<dbReference type="InterPro" id="IPR014914">
    <property type="entry name" value="RES_dom"/>
</dbReference>
<reference evidence="2 3" key="1">
    <citation type="submission" date="2015-08" db="EMBL/GenBank/DDBJ databases">
        <title>Investigation of the bacterial diversity of lava forest soil.</title>
        <authorList>
            <person name="Lee J.S."/>
        </authorList>
    </citation>
    <scope>NUCLEOTIDE SEQUENCE [LARGE SCALE GENOMIC DNA]</scope>
    <source>
        <strain evidence="2 3">GJW-30</strain>
    </source>
</reference>
<dbReference type="OrthoDB" id="9795903at2"/>
<gene>
    <name evidence="2" type="ORF">GJW-30_1_04264</name>
</gene>
<evidence type="ECO:0000313" key="3">
    <source>
        <dbReference type="Proteomes" id="UP000236884"/>
    </source>
</evidence>
<feature type="domain" description="RES" evidence="1">
    <location>
        <begin position="77"/>
        <end position="207"/>
    </location>
</feature>
<accession>A0A0S3Q0K7</accession>